<keyword evidence="2" id="KW-1185">Reference proteome</keyword>
<dbReference type="AlphaFoldDB" id="A0A515DF88"/>
<proteinExistence type="predicted"/>
<gene>
    <name evidence="1" type="ORF">EUB48_18580</name>
</gene>
<reference evidence="1 2" key="1">
    <citation type="submission" date="2019-01" db="EMBL/GenBank/DDBJ databases">
        <title>Genomic insights into a novel species Rhodoferax sp.</title>
        <authorList>
            <person name="Jin L."/>
        </authorList>
    </citation>
    <scope>NUCLEOTIDE SEQUENCE [LARGE SCALE GENOMIC DNA]</scope>
    <source>
        <strain evidence="1 2">CHu59-6-5</strain>
    </source>
</reference>
<evidence type="ECO:0000313" key="1">
    <source>
        <dbReference type="EMBL" id="QDL39078.1"/>
    </source>
</evidence>
<dbReference type="KEGG" id="rhf:EUB48_18580"/>
<dbReference type="RefSeq" id="WP_142820554.1">
    <property type="nucleotide sequence ID" value="NZ_CP035503.1"/>
</dbReference>
<sequence>MQSLYEARKSIMDASKGVWANPSCEVLVQEITATLSQHCTAAEKLAAKGGDMWSVDRMAFMMVMTDMRLSIWLLVAALQNKLGPIIRPRNLPIDIARLVSAGQV</sequence>
<protein>
    <submittedName>
        <fullName evidence="1">Uncharacterized protein</fullName>
    </submittedName>
</protein>
<accession>A0A515DF88</accession>
<evidence type="ECO:0000313" key="2">
    <source>
        <dbReference type="Proteomes" id="UP000316798"/>
    </source>
</evidence>
<dbReference type="EMBL" id="CP035503">
    <property type="protein sequence ID" value="QDL39078.1"/>
    <property type="molecule type" value="Genomic_DNA"/>
</dbReference>
<dbReference type="Proteomes" id="UP000316798">
    <property type="component" value="Chromosome"/>
</dbReference>
<name>A0A515DF88_9BURK</name>
<organism evidence="1 2">
    <name type="scientific">Rhodoferax sediminis</name>
    <dbReference type="NCBI Taxonomy" id="2509614"/>
    <lineage>
        <taxon>Bacteria</taxon>
        <taxon>Pseudomonadati</taxon>
        <taxon>Pseudomonadota</taxon>
        <taxon>Betaproteobacteria</taxon>
        <taxon>Burkholderiales</taxon>
        <taxon>Comamonadaceae</taxon>
        <taxon>Rhodoferax</taxon>
    </lineage>
</organism>